<proteinExistence type="predicted"/>
<evidence type="ECO:0000313" key="3">
    <source>
        <dbReference type="Proteomes" id="UP000176421"/>
    </source>
</evidence>
<feature type="compositionally biased region" description="Basic and acidic residues" evidence="1">
    <location>
        <begin position="33"/>
        <end position="49"/>
    </location>
</feature>
<feature type="compositionally biased region" description="Basic and acidic residues" evidence="1">
    <location>
        <begin position="1"/>
        <end position="22"/>
    </location>
</feature>
<protein>
    <submittedName>
        <fullName evidence="2">Uncharacterized protein</fullName>
    </submittedName>
</protein>
<dbReference type="Proteomes" id="UP000176421">
    <property type="component" value="Unassembled WGS sequence"/>
</dbReference>
<reference evidence="2 3" key="1">
    <citation type="journal article" date="2016" name="Nat. Commun.">
        <title>Thousands of microbial genomes shed light on interconnected biogeochemical processes in an aquifer system.</title>
        <authorList>
            <person name="Anantharaman K."/>
            <person name="Brown C.T."/>
            <person name="Hug L.A."/>
            <person name="Sharon I."/>
            <person name="Castelle C.J."/>
            <person name="Probst A.J."/>
            <person name="Thomas B.C."/>
            <person name="Singh A."/>
            <person name="Wilkins M.J."/>
            <person name="Karaoz U."/>
            <person name="Brodie E.L."/>
            <person name="Williams K.H."/>
            <person name="Hubbard S.S."/>
            <person name="Banfield J.F."/>
        </authorList>
    </citation>
    <scope>NUCLEOTIDE SEQUENCE [LARGE SCALE GENOMIC DNA]</scope>
</reference>
<accession>A0A1G2HYK9</accession>
<sequence>MVDNKKDNSELDEKSLREKSLEQELQLQESVEATEHRIEEEKSVELSKEEAKILREKIESTELDDHLKDQAKSDAEEVMTLEDEKVIQKLMDLAQSKGAVYAVAVAKKMDDAYVLDALHDRLSKDGYYKSLK</sequence>
<evidence type="ECO:0000313" key="2">
    <source>
        <dbReference type="EMBL" id="OGZ67573.1"/>
    </source>
</evidence>
<evidence type="ECO:0000256" key="1">
    <source>
        <dbReference type="SAM" id="MobiDB-lite"/>
    </source>
</evidence>
<gene>
    <name evidence="2" type="ORF">A3D35_00735</name>
</gene>
<comment type="caution">
    <text evidence="2">The sequence shown here is derived from an EMBL/GenBank/DDBJ whole genome shotgun (WGS) entry which is preliminary data.</text>
</comment>
<feature type="region of interest" description="Disordered" evidence="1">
    <location>
        <begin position="1"/>
        <end position="49"/>
    </location>
</feature>
<dbReference type="AlphaFoldDB" id="A0A1G2HYK9"/>
<dbReference type="EMBL" id="MHOS01000035">
    <property type="protein sequence ID" value="OGZ67573.1"/>
    <property type="molecule type" value="Genomic_DNA"/>
</dbReference>
<organism evidence="2 3">
    <name type="scientific">Candidatus Staskawiczbacteria bacterium RIFCSPHIGHO2_02_FULL_34_9</name>
    <dbReference type="NCBI Taxonomy" id="1802206"/>
    <lineage>
        <taxon>Bacteria</taxon>
        <taxon>Candidatus Staskawicziibacteriota</taxon>
    </lineage>
</organism>
<name>A0A1G2HYK9_9BACT</name>